<dbReference type="PANTHER" id="PTHR10458">
    <property type="entry name" value="PEPTIDE DEFORMYLASE"/>
    <property type="match status" value="1"/>
</dbReference>
<sequence length="150" mass="16718">MAKRLIVKLGEDILRKKCREVTEFDDRLASLLDDMKETMTDADGVGLAGPQVGVLKRVAVISPNGKKFYEFVNPTIVRSSGSQICREGCLSVPGINGDVERPKCIEVKAQDRHGKPFVLKAEGFLANICCHEFDHLDGILFIDKMIRKEK</sequence>
<reference evidence="4" key="1">
    <citation type="journal article" date="2021" name="PeerJ">
        <title>Extensive microbial diversity within the chicken gut microbiome revealed by metagenomics and culture.</title>
        <authorList>
            <person name="Gilroy R."/>
            <person name="Ravi A."/>
            <person name="Getino M."/>
            <person name="Pursley I."/>
            <person name="Horton D.L."/>
            <person name="Alikhan N.F."/>
            <person name="Baker D."/>
            <person name="Gharbi K."/>
            <person name="Hall N."/>
            <person name="Watson M."/>
            <person name="Adriaenssens E.M."/>
            <person name="Foster-Nyarko E."/>
            <person name="Jarju S."/>
            <person name="Secka A."/>
            <person name="Antonio M."/>
            <person name="Oren A."/>
            <person name="Chaudhuri R.R."/>
            <person name="La Ragione R."/>
            <person name="Hildebrand F."/>
            <person name="Pallen M.J."/>
        </authorList>
    </citation>
    <scope>NUCLEOTIDE SEQUENCE</scope>
    <source>
        <strain evidence="4">12435</strain>
    </source>
</reference>
<comment type="caution">
    <text evidence="4">The sequence shown here is derived from an EMBL/GenBank/DDBJ whole genome shotgun (WGS) entry which is preliminary data.</text>
</comment>
<name>A0A9D1Q000_9FIRM</name>
<feature type="active site" evidence="3">
    <location>
        <position position="132"/>
    </location>
</feature>
<evidence type="ECO:0000256" key="2">
    <source>
        <dbReference type="ARBA" id="ARBA00023004"/>
    </source>
</evidence>
<protein>
    <recommendedName>
        <fullName evidence="3">Peptide deformylase</fullName>
        <shortName evidence="3">PDF</shortName>
        <ecNumber evidence="3">3.5.1.88</ecNumber>
    </recommendedName>
    <alternativeName>
        <fullName evidence="3">Polypeptide deformylase</fullName>
    </alternativeName>
</protein>
<dbReference type="GO" id="GO:0046872">
    <property type="term" value="F:metal ion binding"/>
    <property type="evidence" value="ECO:0007669"/>
    <property type="project" value="UniProtKB-KW"/>
</dbReference>
<dbReference type="HAMAP" id="MF_00163">
    <property type="entry name" value="Pep_deformylase"/>
    <property type="match status" value="1"/>
</dbReference>
<dbReference type="EMBL" id="DXHS01000082">
    <property type="protein sequence ID" value="HIW02740.1"/>
    <property type="molecule type" value="Genomic_DNA"/>
</dbReference>
<evidence type="ECO:0000256" key="1">
    <source>
        <dbReference type="ARBA" id="ARBA00010759"/>
    </source>
</evidence>
<keyword evidence="3" id="KW-0648">Protein biosynthesis</keyword>
<gene>
    <name evidence="3 4" type="primary">def</name>
    <name evidence="4" type="ORF">H9892_05310</name>
</gene>
<comment type="similarity">
    <text evidence="1 3">Belongs to the polypeptide deformylase family.</text>
</comment>
<reference evidence="4" key="2">
    <citation type="submission" date="2021-04" db="EMBL/GenBank/DDBJ databases">
        <authorList>
            <person name="Gilroy R."/>
        </authorList>
    </citation>
    <scope>NUCLEOTIDE SEQUENCE</scope>
    <source>
        <strain evidence="4">12435</strain>
    </source>
</reference>
<dbReference type="InterPro" id="IPR036821">
    <property type="entry name" value="Peptide_deformylase_sf"/>
</dbReference>
<comment type="cofactor">
    <cofactor evidence="3">
        <name>Fe(2+)</name>
        <dbReference type="ChEBI" id="CHEBI:29033"/>
    </cofactor>
    <text evidence="3">Binds 1 Fe(2+) ion.</text>
</comment>
<accession>A0A9D1Q000</accession>
<feature type="binding site" evidence="3">
    <location>
        <position position="89"/>
    </location>
    <ligand>
        <name>Fe cation</name>
        <dbReference type="ChEBI" id="CHEBI:24875"/>
    </ligand>
</feature>
<dbReference type="Proteomes" id="UP000823990">
    <property type="component" value="Unassembled WGS sequence"/>
</dbReference>
<dbReference type="Gene3D" id="3.90.45.10">
    <property type="entry name" value="Peptide deformylase"/>
    <property type="match status" value="1"/>
</dbReference>
<dbReference type="GO" id="GO:0006412">
    <property type="term" value="P:translation"/>
    <property type="evidence" value="ECO:0007669"/>
    <property type="project" value="UniProtKB-UniRule"/>
</dbReference>
<evidence type="ECO:0000313" key="5">
    <source>
        <dbReference type="Proteomes" id="UP000823990"/>
    </source>
</evidence>
<dbReference type="GO" id="GO:0042586">
    <property type="term" value="F:peptide deformylase activity"/>
    <property type="evidence" value="ECO:0007669"/>
    <property type="project" value="UniProtKB-UniRule"/>
</dbReference>
<keyword evidence="2 3" id="KW-0408">Iron</keyword>
<evidence type="ECO:0000313" key="4">
    <source>
        <dbReference type="EMBL" id="HIW02740.1"/>
    </source>
</evidence>
<evidence type="ECO:0000256" key="3">
    <source>
        <dbReference type="HAMAP-Rule" id="MF_00163"/>
    </source>
</evidence>
<dbReference type="InterPro" id="IPR023635">
    <property type="entry name" value="Peptide_deformylase"/>
</dbReference>
<dbReference type="CDD" id="cd00487">
    <property type="entry name" value="Pep_deformylase"/>
    <property type="match status" value="1"/>
</dbReference>
<dbReference type="PRINTS" id="PR01576">
    <property type="entry name" value="PDEFORMYLASE"/>
</dbReference>
<dbReference type="Pfam" id="PF01327">
    <property type="entry name" value="Pep_deformylase"/>
    <property type="match status" value="1"/>
</dbReference>
<feature type="binding site" evidence="3">
    <location>
        <position position="135"/>
    </location>
    <ligand>
        <name>Fe cation</name>
        <dbReference type="ChEBI" id="CHEBI:24875"/>
    </ligand>
</feature>
<comment type="catalytic activity">
    <reaction evidence="3">
        <text>N-terminal N-formyl-L-methionyl-[peptide] + H2O = N-terminal L-methionyl-[peptide] + formate</text>
        <dbReference type="Rhea" id="RHEA:24420"/>
        <dbReference type="Rhea" id="RHEA-COMP:10639"/>
        <dbReference type="Rhea" id="RHEA-COMP:10640"/>
        <dbReference type="ChEBI" id="CHEBI:15377"/>
        <dbReference type="ChEBI" id="CHEBI:15740"/>
        <dbReference type="ChEBI" id="CHEBI:49298"/>
        <dbReference type="ChEBI" id="CHEBI:64731"/>
        <dbReference type="EC" id="3.5.1.88"/>
    </reaction>
</comment>
<dbReference type="AlphaFoldDB" id="A0A9D1Q000"/>
<organism evidence="4 5">
    <name type="scientific">Candidatus Protoclostridium stercorigallinarum</name>
    <dbReference type="NCBI Taxonomy" id="2838741"/>
    <lineage>
        <taxon>Bacteria</taxon>
        <taxon>Bacillati</taxon>
        <taxon>Bacillota</taxon>
        <taxon>Clostridia</taxon>
        <taxon>Candidatus Protoclostridium</taxon>
    </lineage>
</organism>
<dbReference type="NCBIfam" id="NF001159">
    <property type="entry name" value="PRK00150.1-3"/>
    <property type="match status" value="1"/>
</dbReference>
<keyword evidence="3 4" id="KW-0378">Hydrolase</keyword>
<feature type="binding site" evidence="3">
    <location>
        <position position="131"/>
    </location>
    <ligand>
        <name>Fe cation</name>
        <dbReference type="ChEBI" id="CHEBI:24875"/>
    </ligand>
</feature>
<proteinExistence type="inferred from homology"/>
<dbReference type="PANTHER" id="PTHR10458:SF22">
    <property type="entry name" value="PEPTIDE DEFORMYLASE"/>
    <property type="match status" value="1"/>
</dbReference>
<comment type="function">
    <text evidence="3">Removes the formyl group from the N-terminal Met of newly synthesized proteins. Requires at least a dipeptide for an efficient rate of reaction. N-terminal L-methionine is a prerequisite for activity but the enzyme has broad specificity at other positions.</text>
</comment>
<dbReference type="NCBIfam" id="TIGR00079">
    <property type="entry name" value="pept_deformyl"/>
    <property type="match status" value="1"/>
</dbReference>
<dbReference type="EC" id="3.5.1.88" evidence="3"/>
<dbReference type="SUPFAM" id="SSF56420">
    <property type="entry name" value="Peptide deformylase"/>
    <property type="match status" value="1"/>
</dbReference>
<dbReference type="PIRSF" id="PIRSF004749">
    <property type="entry name" value="Pep_def"/>
    <property type="match status" value="1"/>
</dbReference>
<keyword evidence="3" id="KW-0479">Metal-binding</keyword>